<reference evidence="2 3" key="1">
    <citation type="submission" date="2022-01" db="EMBL/GenBank/DDBJ databases">
        <title>Mariniradius saccharolyticus sp. nov., isolated from sediment of a river.</title>
        <authorList>
            <person name="Liu H."/>
        </authorList>
    </citation>
    <scope>NUCLEOTIDE SEQUENCE [LARGE SCALE GENOMIC DNA]</scope>
    <source>
        <strain evidence="2 3">RY-2</strain>
    </source>
</reference>
<keyword evidence="3" id="KW-1185">Reference proteome</keyword>
<dbReference type="InterPro" id="IPR019302">
    <property type="entry name" value="CAP12/PCTIR_TIR_dom"/>
</dbReference>
<dbReference type="EMBL" id="JAKEVZ010000006">
    <property type="protein sequence ID" value="MCF1751379.1"/>
    <property type="molecule type" value="Genomic_DNA"/>
</dbReference>
<accession>A0ABS9BUH9</accession>
<proteinExistence type="predicted"/>
<protein>
    <submittedName>
        <fullName evidence="2">Nucleotide-binding protein</fullName>
    </submittedName>
</protein>
<feature type="domain" description="CD-NTase-associated protein 12/Pycsar effector protein TIR" evidence="1">
    <location>
        <begin position="161"/>
        <end position="278"/>
    </location>
</feature>
<evidence type="ECO:0000313" key="3">
    <source>
        <dbReference type="Proteomes" id="UP001201449"/>
    </source>
</evidence>
<gene>
    <name evidence="2" type="ORF">L0U89_09890</name>
</gene>
<comment type="caution">
    <text evidence="2">The sequence shown here is derived from an EMBL/GenBank/DDBJ whole genome shotgun (WGS) entry which is preliminary data.</text>
</comment>
<dbReference type="Proteomes" id="UP001201449">
    <property type="component" value="Unassembled WGS sequence"/>
</dbReference>
<organism evidence="2 3">
    <name type="scientific">Mariniradius sediminis</name>
    <dbReference type="NCBI Taxonomy" id="2909237"/>
    <lineage>
        <taxon>Bacteria</taxon>
        <taxon>Pseudomonadati</taxon>
        <taxon>Bacteroidota</taxon>
        <taxon>Cytophagia</taxon>
        <taxon>Cytophagales</taxon>
        <taxon>Cyclobacteriaceae</taxon>
        <taxon>Mariniradius</taxon>
    </lineage>
</organism>
<dbReference type="Pfam" id="PF10137">
    <property type="entry name" value="CAP12-PCTIR_TIR"/>
    <property type="match status" value="1"/>
</dbReference>
<name>A0ABS9BUH9_9BACT</name>
<sequence>MTEIKPRYKIVYEDLDSLGIGRFLTSREFKIIMSKRGIFEQWVEFVGSATQKRTFHAVGFDHEIDDSLTALADMFNQIQNSQIWEELISFIISEFIKSLEFRINLQHLKESLSLTGFSENSLSLIYREIEMNSEKDEKRTLNKKNVSSNNLEKLAERSKSKVFIVHGHEEGLKQSVARYLEKHGIKPVIISEQPSGSNTIIEQIEEYGDVDFAVVLMTGDDEGRKKGDRKFNSRARQNVILELGYFLGRLGRKHVAVIYENDVEKPSDFSGILYIPYDLHGAWKVKLVKELKSSGFRLDMNLGL</sequence>
<evidence type="ECO:0000259" key="1">
    <source>
        <dbReference type="Pfam" id="PF10137"/>
    </source>
</evidence>
<evidence type="ECO:0000313" key="2">
    <source>
        <dbReference type="EMBL" id="MCF1751379.1"/>
    </source>
</evidence>